<dbReference type="GO" id="GO:0008270">
    <property type="term" value="F:zinc ion binding"/>
    <property type="evidence" value="ECO:0007669"/>
    <property type="project" value="UniProtKB-KW"/>
</dbReference>
<feature type="domain" description="MYND-type" evidence="5">
    <location>
        <begin position="32"/>
        <end position="73"/>
    </location>
</feature>
<evidence type="ECO:0000313" key="6">
    <source>
        <dbReference type="EMBL" id="KDR79713.1"/>
    </source>
</evidence>
<dbReference type="InterPro" id="IPR002893">
    <property type="entry name" value="Znf_MYND"/>
</dbReference>
<dbReference type="SUPFAM" id="SSF144232">
    <property type="entry name" value="HIT/MYND zinc finger-like"/>
    <property type="match status" value="1"/>
</dbReference>
<dbReference type="OrthoDB" id="341421at2759"/>
<keyword evidence="2 4" id="KW-0863">Zinc-finger</keyword>
<evidence type="ECO:0000256" key="4">
    <source>
        <dbReference type="PROSITE-ProRule" id="PRU00134"/>
    </source>
</evidence>
<dbReference type="HOGENOM" id="CLU_082783_0_0_1"/>
<evidence type="ECO:0000259" key="5">
    <source>
        <dbReference type="PROSITE" id="PS50865"/>
    </source>
</evidence>
<sequence length="288" mass="33335">MVLDRDLPLSVDQLEGYTLAMTQIPPPKGHKCSVCKRLPEENKVHPTCAKCRGMNYCSRECQKQDWPNHKQWCSKSDKHHSFILKWFGRMSLDLESKIYLKMTLAEGFLDAFTQSSTAHRKLWVFSVNFFLCPIKEEHLAALASPNIPLGELSHVPMVGRLMASKFVDISDQEKYPLQPRIRDMWQAIRDHMDSCDLADSISIVVIFEYLGAEAYASLDVILSDEIAEVKKKRELARNTRREFPVPVRHLDRWLEELRNSKGEKVVCEMGDRDKVFFRINNLVADLPR</sequence>
<dbReference type="Gene3D" id="6.10.140.2220">
    <property type="match status" value="1"/>
</dbReference>
<evidence type="ECO:0000313" key="7">
    <source>
        <dbReference type="Proteomes" id="UP000027222"/>
    </source>
</evidence>
<name>A0A067TL60_GALM3</name>
<protein>
    <recommendedName>
        <fullName evidence="5">MYND-type domain-containing protein</fullName>
    </recommendedName>
</protein>
<dbReference type="Proteomes" id="UP000027222">
    <property type="component" value="Unassembled WGS sequence"/>
</dbReference>
<evidence type="ECO:0000256" key="3">
    <source>
        <dbReference type="ARBA" id="ARBA00022833"/>
    </source>
</evidence>
<dbReference type="PROSITE" id="PS50865">
    <property type="entry name" value="ZF_MYND_2"/>
    <property type="match status" value="1"/>
</dbReference>
<dbReference type="AlphaFoldDB" id="A0A067TL60"/>
<gene>
    <name evidence="6" type="ORF">GALMADRAFT_154487</name>
</gene>
<dbReference type="EMBL" id="KL142373">
    <property type="protein sequence ID" value="KDR79713.1"/>
    <property type="molecule type" value="Genomic_DNA"/>
</dbReference>
<keyword evidence="1" id="KW-0479">Metal-binding</keyword>
<keyword evidence="3" id="KW-0862">Zinc</keyword>
<dbReference type="STRING" id="685588.A0A067TL60"/>
<evidence type="ECO:0000256" key="1">
    <source>
        <dbReference type="ARBA" id="ARBA00022723"/>
    </source>
</evidence>
<dbReference type="Pfam" id="PF01753">
    <property type="entry name" value="zf-MYND"/>
    <property type="match status" value="1"/>
</dbReference>
<reference evidence="7" key="1">
    <citation type="journal article" date="2014" name="Proc. Natl. Acad. Sci. U.S.A.">
        <title>Extensive sampling of basidiomycete genomes demonstrates inadequacy of the white-rot/brown-rot paradigm for wood decay fungi.</title>
        <authorList>
            <person name="Riley R."/>
            <person name="Salamov A.A."/>
            <person name="Brown D.W."/>
            <person name="Nagy L.G."/>
            <person name="Floudas D."/>
            <person name="Held B.W."/>
            <person name="Levasseur A."/>
            <person name="Lombard V."/>
            <person name="Morin E."/>
            <person name="Otillar R."/>
            <person name="Lindquist E.A."/>
            <person name="Sun H."/>
            <person name="LaButti K.M."/>
            <person name="Schmutz J."/>
            <person name="Jabbour D."/>
            <person name="Luo H."/>
            <person name="Baker S.E."/>
            <person name="Pisabarro A.G."/>
            <person name="Walton J.D."/>
            <person name="Blanchette R.A."/>
            <person name="Henrissat B."/>
            <person name="Martin F."/>
            <person name="Cullen D."/>
            <person name="Hibbett D.S."/>
            <person name="Grigoriev I.V."/>
        </authorList>
    </citation>
    <scope>NUCLEOTIDE SEQUENCE [LARGE SCALE GENOMIC DNA]</scope>
    <source>
        <strain evidence="7">CBS 339.88</strain>
    </source>
</reference>
<keyword evidence="7" id="KW-1185">Reference proteome</keyword>
<accession>A0A067TL60</accession>
<evidence type="ECO:0000256" key="2">
    <source>
        <dbReference type="ARBA" id="ARBA00022771"/>
    </source>
</evidence>
<organism evidence="6 7">
    <name type="scientific">Galerina marginata (strain CBS 339.88)</name>
    <dbReference type="NCBI Taxonomy" id="685588"/>
    <lineage>
        <taxon>Eukaryota</taxon>
        <taxon>Fungi</taxon>
        <taxon>Dikarya</taxon>
        <taxon>Basidiomycota</taxon>
        <taxon>Agaricomycotina</taxon>
        <taxon>Agaricomycetes</taxon>
        <taxon>Agaricomycetidae</taxon>
        <taxon>Agaricales</taxon>
        <taxon>Agaricineae</taxon>
        <taxon>Strophariaceae</taxon>
        <taxon>Galerina</taxon>
    </lineage>
</organism>
<proteinExistence type="predicted"/>